<proteinExistence type="predicted"/>
<evidence type="ECO:0000313" key="1">
    <source>
        <dbReference type="EMBL" id="KAK3524165.1"/>
    </source>
</evidence>
<accession>A0AAE0UYG2</accession>
<name>A0AAE0UYG2_9TELE</name>
<sequence length="106" mass="12506">MKKMYFRIEKHPPFFFFCILTHQPSHQRMILLNKRVEGEKSAEMMTFVINWTSSECSVFLLLLYSTDTIDVHTHTHTHEGNTFSARRYVNAIVNKALITVLLQPYN</sequence>
<reference evidence="1" key="1">
    <citation type="submission" date="2023-06" db="EMBL/GenBank/DDBJ databases">
        <title>Male Hemibagrus guttatus genome.</title>
        <authorList>
            <person name="Bian C."/>
        </authorList>
    </citation>
    <scope>NUCLEOTIDE SEQUENCE</scope>
    <source>
        <strain evidence="1">Male_cb2023</strain>
        <tissue evidence="1">Muscle</tissue>
    </source>
</reference>
<dbReference type="AlphaFoldDB" id="A0AAE0UYG2"/>
<gene>
    <name evidence="1" type="ORF">QTP70_018484</name>
</gene>
<dbReference type="Proteomes" id="UP001274896">
    <property type="component" value="Unassembled WGS sequence"/>
</dbReference>
<protein>
    <submittedName>
        <fullName evidence="1">Uncharacterized protein</fullName>
    </submittedName>
</protein>
<organism evidence="1 2">
    <name type="scientific">Hemibagrus guttatus</name>
    <dbReference type="NCBI Taxonomy" id="175788"/>
    <lineage>
        <taxon>Eukaryota</taxon>
        <taxon>Metazoa</taxon>
        <taxon>Chordata</taxon>
        <taxon>Craniata</taxon>
        <taxon>Vertebrata</taxon>
        <taxon>Euteleostomi</taxon>
        <taxon>Actinopterygii</taxon>
        <taxon>Neopterygii</taxon>
        <taxon>Teleostei</taxon>
        <taxon>Ostariophysi</taxon>
        <taxon>Siluriformes</taxon>
        <taxon>Bagridae</taxon>
        <taxon>Hemibagrus</taxon>
    </lineage>
</organism>
<comment type="caution">
    <text evidence="1">The sequence shown here is derived from an EMBL/GenBank/DDBJ whole genome shotgun (WGS) entry which is preliminary data.</text>
</comment>
<evidence type="ECO:0000313" key="2">
    <source>
        <dbReference type="Proteomes" id="UP001274896"/>
    </source>
</evidence>
<keyword evidence="2" id="KW-1185">Reference proteome</keyword>
<dbReference type="EMBL" id="JAUCMX010000014">
    <property type="protein sequence ID" value="KAK3524165.1"/>
    <property type="molecule type" value="Genomic_DNA"/>
</dbReference>